<sequence>MGFNKKTHPYLSLPDTTSIRCESSGPDTMDNGVINEFAGSMFYLDGTLIQEPEFCPREITNWVNVFLSRQDITCDDESLMRTVATCIRTGVATITVHPMHHSHPLCISIKVPGDYHSNKASILAAAELQADWYRQEIRSGKVRINRNLLFRGSSA</sequence>
<dbReference type="Proteomes" id="UP001219568">
    <property type="component" value="Unassembled WGS sequence"/>
</dbReference>
<protein>
    <submittedName>
        <fullName evidence="1">Uncharacterized protein</fullName>
    </submittedName>
</protein>
<dbReference type="EMBL" id="JAQJZL010000004">
    <property type="protein sequence ID" value="KAJ6044965.1"/>
    <property type="molecule type" value="Genomic_DNA"/>
</dbReference>
<proteinExistence type="predicted"/>
<reference evidence="1" key="2">
    <citation type="submission" date="2023-01" db="EMBL/GenBank/DDBJ databases">
        <authorList>
            <person name="Petersen C."/>
        </authorList>
    </citation>
    <scope>NUCLEOTIDE SEQUENCE</scope>
    <source>
        <strain evidence="1">IBT 15450</strain>
    </source>
</reference>
<organism evidence="1 2">
    <name type="scientific">Penicillium canescens</name>
    <dbReference type="NCBI Taxonomy" id="5083"/>
    <lineage>
        <taxon>Eukaryota</taxon>
        <taxon>Fungi</taxon>
        <taxon>Dikarya</taxon>
        <taxon>Ascomycota</taxon>
        <taxon>Pezizomycotina</taxon>
        <taxon>Eurotiomycetes</taxon>
        <taxon>Eurotiomycetidae</taxon>
        <taxon>Eurotiales</taxon>
        <taxon>Aspergillaceae</taxon>
        <taxon>Penicillium</taxon>
    </lineage>
</organism>
<evidence type="ECO:0000313" key="2">
    <source>
        <dbReference type="Proteomes" id="UP001219568"/>
    </source>
</evidence>
<name>A0AAD6NBE4_PENCN</name>
<comment type="caution">
    <text evidence="1">The sequence shown here is derived from an EMBL/GenBank/DDBJ whole genome shotgun (WGS) entry which is preliminary data.</text>
</comment>
<keyword evidence="2" id="KW-1185">Reference proteome</keyword>
<gene>
    <name evidence="1" type="ORF">N7460_006320</name>
</gene>
<dbReference type="AlphaFoldDB" id="A0AAD6NBE4"/>
<evidence type="ECO:0000313" key="1">
    <source>
        <dbReference type="EMBL" id="KAJ6044965.1"/>
    </source>
</evidence>
<accession>A0AAD6NBE4</accession>
<reference evidence="1" key="1">
    <citation type="journal article" date="2023" name="IMA Fungus">
        <title>Comparative genomic study of the Penicillium genus elucidates a diverse pangenome and 15 lateral gene transfer events.</title>
        <authorList>
            <person name="Petersen C."/>
            <person name="Sorensen T."/>
            <person name="Nielsen M.R."/>
            <person name="Sondergaard T.E."/>
            <person name="Sorensen J.L."/>
            <person name="Fitzpatrick D.A."/>
            <person name="Frisvad J.C."/>
            <person name="Nielsen K.L."/>
        </authorList>
    </citation>
    <scope>NUCLEOTIDE SEQUENCE</scope>
    <source>
        <strain evidence="1">IBT 15450</strain>
    </source>
</reference>